<gene>
    <name evidence="3" type="ORF">ACFQH9_19505</name>
</gene>
<dbReference type="PANTHER" id="PTHR43433">
    <property type="entry name" value="HYDROLASE, ALPHA/BETA FOLD FAMILY PROTEIN"/>
    <property type="match status" value="1"/>
</dbReference>
<proteinExistence type="predicted"/>
<dbReference type="Pfam" id="PF00561">
    <property type="entry name" value="Abhydrolase_1"/>
    <property type="match status" value="1"/>
</dbReference>
<dbReference type="Proteomes" id="UP001596119">
    <property type="component" value="Unassembled WGS sequence"/>
</dbReference>
<protein>
    <submittedName>
        <fullName evidence="3">Alpha/beta fold hydrolase</fullName>
    </submittedName>
</protein>
<evidence type="ECO:0000313" key="4">
    <source>
        <dbReference type="Proteomes" id="UP001596119"/>
    </source>
</evidence>
<reference evidence="4" key="1">
    <citation type="journal article" date="2019" name="Int. J. Syst. Evol. Microbiol.">
        <title>The Global Catalogue of Microorganisms (GCM) 10K type strain sequencing project: providing services to taxonomists for standard genome sequencing and annotation.</title>
        <authorList>
            <consortium name="The Broad Institute Genomics Platform"/>
            <consortium name="The Broad Institute Genome Sequencing Center for Infectious Disease"/>
            <person name="Wu L."/>
            <person name="Ma J."/>
        </authorList>
    </citation>
    <scope>NUCLEOTIDE SEQUENCE [LARGE SCALE GENOMIC DNA]</scope>
    <source>
        <strain evidence="4">CGMCC 4.7397</strain>
    </source>
</reference>
<evidence type="ECO:0000259" key="2">
    <source>
        <dbReference type="Pfam" id="PF00561"/>
    </source>
</evidence>
<dbReference type="Gene3D" id="3.40.50.1820">
    <property type="entry name" value="alpha/beta hydrolase"/>
    <property type="match status" value="1"/>
</dbReference>
<accession>A0ABW1IBJ5</accession>
<dbReference type="InterPro" id="IPR000073">
    <property type="entry name" value="AB_hydrolase_1"/>
</dbReference>
<dbReference type="EMBL" id="JBHSQK010000047">
    <property type="protein sequence ID" value="MFC5950460.1"/>
    <property type="molecule type" value="Genomic_DNA"/>
</dbReference>
<evidence type="ECO:0000256" key="1">
    <source>
        <dbReference type="SAM" id="MobiDB-lite"/>
    </source>
</evidence>
<feature type="region of interest" description="Disordered" evidence="1">
    <location>
        <begin position="1"/>
        <end position="29"/>
    </location>
</feature>
<keyword evidence="3" id="KW-0378">Hydrolase</keyword>
<dbReference type="InterPro" id="IPR029058">
    <property type="entry name" value="AB_hydrolase_fold"/>
</dbReference>
<dbReference type="RefSeq" id="WP_379567593.1">
    <property type="nucleotide sequence ID" value="NZ_JBHSQK010000047.1"/>
</dbReference>
<comment type="caution">
    <text evidence="3">The sequence shown here is derived from an EMBL/GenBank/DDBJ whole genome shotgun (WGS) entry which is preliminary data.</text>
</comment>
<dbReference type="InterPro" id="IPR050471">
    <property type="entry name" value="AB_hydrolase"/>
</dbReference>
<evidence type="ECO:0000313" key="3">
    <source>
        <dbReference type="EMBL" id="MFC5950460.1"/>
    </source>
</evidence>
<keyword evidence="4" id="KW-1185">Reference proteome</keyword>
<dbReference type="PRINTS" id="PR00111">
    <property type="entry name" value="ABHYDROLASE"/>
</dbReference>
<organism evidence="3 4">
    <name type="scientific">Pseudonocardia lutea</name>
    <dbReference type="NCBI Taxonomy" id="2172015"/>
    <lineage>
        <taxon>Bacteria</taxon>
        <taxon>Bacillati</taxon>
        <taxon>Actinomycetota</taxon>
        <taxon>Actinomycetes</taxon>
        <taxon>Pseudonocardiales</taxon>
        <taxon>Pseudonocardiaceae</taxon>
        <taxon>Pseudonocardia</taxon>
    </lineage>
</organism>
<dbReference type="PANTHER" id="PTHR43433:SF5">
    <property type="entry name" value="AB HYDROLASE-1 DOMAIN-CONTAINING PROTEIN"/>
    <property type="match status" value="1"/>
</dbReference>
<sequence length="293" mass="30949">MSEPRVMPARGRLRSAASASGPETGGPRHVEVLGRRVRVDVRPGPDGGRPLLMLMGLGGNIEMWEPFRRLLAERTGRTTVAYDVPGTGESPAPLLPWPLPLHGALAARLMTQLGLSEFDVMGLSWGGLLVQQVALTVPNRVGRVVLANTNFGIGSVPGRPSVIRVLATLDRYRSAAALADAASAFGGGAAPDTMSEHSAARLARPPSWRGYYYQMLALSGWSSLATLPLLRRPVLLLTGDDDPAIPVINARVMSALLPDSRLHVVAGAGHLLLFDRPAEAADVVAGFLGAEKG</sequence>
<name>A0ABW1IBJ5_9PSEU</name>
<dbReference type="GO" id="GO:0016787">
    <property type="term" value="F:hydrolase activity"/>
    <property type="evidence" value="ECO:0007669"/>
    <property type="project" value="UniProtKB-KW"/>
</dbReference>
<feature type="domain" description="AB hydrolase-1" evidence="2">
    <location>
        <begin position="50"/>
        <end position="277"/>
    </location>
</feature>
<dbReference type="SUPFAM" id="SSF53474">
    <property type="entry name" value="alpha/beta-Hydrolases"/>
    <property type="match status" value="1"/>
</dbReference>